<protein>
    <submittedName>
        <fullName evidence="1">Uncharacterized protein</fullName>
    </submittedName>
</protein>
<comment type="caution">
    <text evidence="1">The sequence shown here is derived from an EMBL/GenBank/DDBJ whole genome shotgun (WGS) entry which is preliminary data.</text>
</comment>
<gene>
    <name evidence="1" type="ORF">H8Z83_13330</name>
</gene>
<dbReference type="Proteomes" id="UP000620327">
    <property type="component" value="Unassembled WGS sequence"/>
</dbReference>
<evidence type="ECO:0000313" key="2">
    <source>
        <dbReference type="Proteomes" id="UP000620327"/>
    </source>
</evidence>
<organism evidence="1 2">
    <name type="scientific">Dysosmobacter segnis</name>
    <dbReference type="NCBI Taxonomy" id="2763042"/>
    <lineage>
        <taxon>Bacteria</taxon>
        <taxon>Bacillati</taxon>
        <taxon>Bacillota</taxon>
        <taxon>Clostridia</taxon>
        <taxon>Eubacteriales</taxon>
        <taxon>Oscillospiraceae</taxon>
        <taxon>Dysosmobacter</taxon>
    </lineage>
</organism>
<keyword evidence="2" id="KW-1185">Reference proteome</keyword>
<sequence>MSTQYEFMKRQVVEEVAALQEKLIAIQADCINRIKEIPVTSDLEDTMDELLNKISNQFLFQIEEPESASVVIGTARAGHFSWRVENGFRDIFSVEQWLRDNPEFSIYDEYGTAITWEQFKEAVAWCNG</sequence>
<dbReference type="RefSeq" id="WP_108979727.1">
    <property type="nucleotide sequence ID" value="NZ_JACOQI010000015.1"/>
</dbReference>
<name>A0A923MJJ1_9FIRM</name>
<evidence type="ECO:0000313" key="1">
    <source>
        <dbReference type="EMBL" id="MBC5771280.1"/>
    </source>
</evidence>
<dbReference type="EMBL" id="JACOQI010000015">
    <property type="protein sequence ID" value="MBC5771280.1"/>
    <property type="molecule type" value="Genomic_DNA"/>
</dbReference>
<dbReference type="AlphaFoldDB" id="A0A923MJJ1"/>
<accession>A0A923MJJ1</accession>
<reference evidence="1" key="1">
    <citation type="submission" date="2020-08" db="EMBL/GenBank/DDBJ databases">
        <title>Genome public.</title>
        <authorList>
            <person name="Liu C."/>
            <person name="Sun Q."/>
        </authorList>
    </citation>
    <scope>NUCLEOTIDE SEQUENCE</scope>
    <source>
        <strain evidence="1">BX15</strain>
    </source>
</reference>
<proteinExistence type="predicted"/>